<sequence length="130" mass="14962">MTIVPFKMPSQMEDGKAVFVTESAISKKSGTGNDMLELDGIIHQNDLTRKTRTWLMLDGPMFFRTKHYFKSIQKFDQLENGKIDTTSLIGARTACLIEIEANMKYGERSIILDFEEDQDQDPFKDDKINF</sequence>
<accession>A0A0F9SMJ6</accession>
<reference evidence="1" key="1">
    <citation type="journal article" date="2015" name="Nature">
        <title>Complex archaea that bridge the gap between prokaryotes and eukaryotes.</title>
        <authorList>
            <person name="Spang A."/>
            <person name="Saw J.H."/>
            <person name="Jorgensen S.L."/>
            <person name="Zaremba-Niedzwiedzka K."/>
            <person name="Martijn J."/>
            <person name="Lind A.E."/>
            <person name="van Eijk R."/>
            <person name="Schleper C."/>
            <person name="Guy L."/>
            <person name="Ettema T.J."/>
        </authorList>
    </citation>
    <scope>NUCLEOTIDE SEQUENCE</scope>
</reference>
<organism evidence="1">
    <name type="scientific">marine sediment metagenome</name>
    <dbReference type="NCBI Taxonomy" id="412755"/>
    <lineage>
        <taxon>unclassified sequences</taxon>
        <taxon>metagenomes</taxon>
        <taxon>ecological metagenomes</taxon>
    </lineage>
</organism>
<dbReference type="EMBL" id="LAZR01000407">
    <property type="protein sequence ID" value="KKN70245.1"/>
    <property type="molecule type" value="Genomic_DNA"/>
</dbReference>
<dbReference type="AlphaFoldDB" id="A0A0F9SMJ6"/>
<name>A0A0F9SMJ6_9ZZZZ</name>
<evidence type="ECO:0000313" key="1">
    <source>
        <dbReference type="EMBL" id="KKN70245.1"/>
    </source>
</evidence>
<protein>
    <submittedName>
        <fullName evidence="1">Uncharacterized protein</fullName>
    </submittedName>
</protein>
<comment type="caution">
    <text evidence="1">The sequence shown here is derived from an EMBL/GenBank/DDBJ whole genome shotgun (WGS) entry which is preliminary data.</text>
</comment>
<gene>
    <name evidence="1" type="ORF">LCGC14_0432700</name>
</gene>
<proteinExistence type="predicted"/>